<dbReference type="InterPro" id="IPR017517">
    <property type="entry name" value="Maleyloyr_isom"/>
</dbReference>
<dbReference type="EMBL" id="JBKBDD010000034">
    <property type="protein sequence ID" value="MFN6548681.1"/>
    <property type="molecule type" value="Genomic_DNA"/>
</dbReference>
<dbReference type="InterPro" id="IPR034660">
    <property type="entry name" value="DinB/YfiT-like"/>
</dbReference>
<dbReference type="SUPFAM" id="SSF109854">
    <property type="entry name" value="DinB/YfiT-like putative metalloenzymes"/>
    <property type="match status" value="1"/>
</dbReference>
<dbReference type="NCBIfam" id="TIGR03083">
    <property type="entry name" value="maleylpyruvate isomerase family mycothiol-dependent enzyme"/>
    <property type="match status" value="1"/>
</dbReference>
<dbReference type="InterPro" id="IPR013917">
    <property type="entry name" value="tRNA_wybutosine-synth"/>
</dbReference>
<dbReference type="InterPro" id="IPR007110">
    <property type="entry name" value="Ig-like_dom"/>
</dbReference>
<dbReference type="InterPro" id="IPR017518">
    <property type="entry name" value="CHP03084"/>
</dbReference>
<evidence type="ECO:0000259" key="1">
    <source>
        <dbReference type="PROSITE" id="PS50835"/>
    </source>
</evidence>
<reference evidence="2 3" key="1">
    <citation type="submission" date="2024-12" db="EMBL/GenBank/DDBJ databases">
        <title>The coexistence of Mycolicibacterium septicum and Mycolicibacterium nivoides in clinical samples.</title>
        <authorList>
            <person name="Wang C."/>
            <person name="Feng Y."/>
            <person name="Zong Z."/>
        </authorList>
    </citation>
    <scope>NUCLEOTIDE SEQUENCE [LARGE SCALE GENOMIC DNA]</scope>
    <source>
        <strain evidence="2 3">120309</strain>
    </source>
</reference>
<dbReference type="Pfam" id="PF08608">
    <property type="entry name" value="Wyosine_form"/>
    <property type="match status" value="1"/>
</dbReference>
<protein>
    <submittedName>
        <fullName evidence="2">TIGR03084 family metal-binding protein</fullName>
    </submittedName>
</protein>
<name>A0ABW9LPZ8_9MYCO</name>
<proteinExistence type="predicted"/>
<organism evidence="2 3">
    <name type="scientific">Mycolicibacterium nivoides</name>
    <dbReference type="NCBI Taxonomy" id="2487344"/>
    <lineage>
        <taxon>Bacteria</taxon>
        <taxon>Bacillati</taxon>
        <taxon>Actinomycetota</taxon>
        <taxon>Actinomycetes</taxon>
        <taxon>Mycobacteriales</taxon>
        <taxon>Mycobacteriaceae</taxon>
        <taxon>Mycolicibacterium</taxon>
    </lineage>
</organism>
<dbReference type="RefSeq" id="WP_080989685.1">
    <property type="nucleotide sequence ID" value="NZ_JBKBDD010000034.1"/>
</dbReference>
<keyword evidence="3" id="KW-1185">Reference proteome</keyword>
<dbReference type="InterPro" id="IPR024344">
    <property type="entry name" value="MDMPI_metal-binding"/>
</dbReference>
<dbReference type="PROSITE" id="PS50835">
    <property type="entry name" value="IG_LIKE"/>
    <property type="match status" value="1"/>
</dbReference>
<gene>
    <name evidence="2" type="ORF">ACK4CT_36670</name>
</gene>
<feature type="domain" description="Ig-like" evidence="1">
    <location>
        <begin position="6"/>
        <end position="54"/>
    </location>
</feature>
<evidence type="ECO:0000313" key="2">
    <source>
        <dbReference type="EMBL" id="MFN6548681.1"/>
    </source>
</evidence>
<dbReference type="Pfam" id="PF11716">
    <property type="entry name" value="MDMPI_N"/>
    <property type="match status" value="1"/>
</dbReference>
<dbReference type="Proteomes" id="UP001635816">
    <property type="component" value="Unassembled WGS sequence"/>
</dbReference>
<accession>A0ABW9LPZ8</accession>
<sequence>MQTEIPSRSTIPTEVRTIAQIVADDLLLEGAEVDAIVCSLTDEQWSTPTPAVPWTIAHQIAHLAWTDQASLMALKGQEAFAPLAEAALRDPVHAVDDAAYEWARIPRTELLAAWRLGRVRLHDVLSRVPAGQQIPWFGPSMSAASMATARLMETWAHGTDIADALSLRLPVTDRLKHIAHMGVRTRNYAYALHSLTPPEDEFRIELTTATGANWTWGPPGAAQRVCGTAWDFCMLVTQRRHRDDLSLVAVGEDADRWLAIAQVFAGPPGNGRASRDLP</sequence>
<comment type="caution">
    <text evidence="2">The sequence shown here is derived from an EMBL/GenBank/DDBJ whole genome shotgun (WGS) entry which is preliminary data.</text>
</comment>
<dbReference type="NCBIfam" id="TIGR03084">
    <property type="entry name" value="TIGR03084 family metal-binding protein"/>
    <property type="match status" value="1"/>
</dbReference>
<evidence type="ECO:0000313" key="3">
    <source>
        <dbReference type="Proteomes" id="UP001635816"/>
    </source>
</evidence>
<dbReference type="Gene3D" id="1.20.120.450">
    <property type="entry name" value="dinb family like domain"/>
    <property type="match status" value="1"/>
</dbReference>